<dbReference type="Gene3D" id="3.40.630.30">
    <property type="match status" value="1"/>
</dbReference>
<accession>A0A4P9VHG0</accession>
<evidence type="ECO:0000256" key="1">
    <source>
        <dbReference type="ARBA" id="ARBA00022679"/>
    </source>
</evidence>
<organism evidence="4 5">
    <name type="scientific">Zooshikella ganghwensis</name>
    <dbReference type="NCBI Taxonomy" id="202772"/>
    <lineage>
        <taxon>Bacteria</taxon>
        <taxon>Pseudomonadati</taxon>
        <taxon>Pseudomonadota</taxon>
        <taxon>Gammaproteobacteria</taxon>
        <taxon>Oceanospirillales</taxon>
        <taxon>Zooshikellaceae</taxon>
        <taxon>Zooshikella</taxon>
    </lineage>
</organism>
<dbReference type="GO" id="GO:0016747">
    <property type="term" value="F:acyltransferase activity, transferring groups other than amino-acyl groups"/>
    <property type="evidence" value="ECO:0007669"/>
    <property type="project" value="InterPro"/>
</dbReference>
<dbReference type="RefSeq" id="WP_094786088.1">
    <property type="nucleotide sequence ID" value="NZ_NDXW01000001.1"/>
</dbReference>
<keyword evidence="2" id="KW-0012">Acyltransferase</keyword>
<keyword evidence="1 4" id="KW-0808">Transferase</keyword>
<dbReference type="InterPro" id="IPR000182">
    <property type="entry name" value="GNAT_dom"/>
</dbReference>
<dbReference type="PANTHER" id="PTHR43800">
    <property type="entry name" value="PEPTIDYL-LYSINE N-ACETYLTRANSFERASE YJAB"/>
    <property type="match status" value="1"/>
</dbReference>
<evidence type="ECO:0000256" key="2">
    <source>
        <dbReference type="ARBA" id="ARBA00023315"/>
    </source>
</evidence>
<reference evidence="4 5" key="1">
    <citation type="submission" date="2017-04" db="EMBL/GenBank/DDBJ databases">
        <title>Draft genome sequence of Zooshikella ganghwensis VG4 isolated from Red Sea sediments.</title>
        <authorList>
            <person name="Rehman Z."/>
            <person name="Alam I."/>
            <person name="Kamau A."/>
            <person name="Bajic V."/>
            <person name="Leiknes T."/>
        </authorList>
    </citation>
    <scope>NUCLEOTIDE SEQUENCE [LARGE SCALE GENOMIC DNA]</scope>
    <source>
        <strain evidence="4 5">VG4</strain>
    </source>
</reference>
<dbReference type="Pfam" id="PF13673">
    <property type="entry name" value="Acetyltransf_10"/>
    <property type="match status" value="1"/>
</dbReference>
<name>A0A4P9VHG0_9GAMM</name>
<feature type="domain" description="N-acetyltransferase" evidence="3">
    <location>
        <begin position="1"/>
        <end position="137"/>
    </location>
</feature>
<dbReference type="PROSITE" id="PS51186">
    <property type="entry name" value="GNAT"/>
    <property type="match status" value="1"/>
</dbReference>
<evidence type="ECO:0000313" key="5">
    <source>
        <dbReference type="Proteomes" id="UP000257039"/>
    </source>
</evidence>
<keyword evidence="5" id="KW-1185">Reference proteome</keyword>
<dbReference type="InterPro" id="IPR016181">
    <property type="entry name" value="Acyl_CoA_acyltransferase"/>
</dbReference>
<dbReference type="EMBL" id="NDXW01000001">
    <property type="protein sequence ID" value="RDH42608.1"/>
    <property type="molecule type" value="Genomic_DNA"/>
</dbReference>
<gene>
    <name evidence="4" type="ORF">B9G39_03635</name>
</gene>
<comment type="caution">
    <text evidence="4">The sequence shown here is derived from an EMBL/GenBank/DDBJ whole genome shotgun (WGS) entry which is preliminary data.</text>
</comment>
<evidence type="ECO:0000259" key="3">
    <source>
        <dbReference type="PROSITE" id="PS51186"/>
    </source>
</evidence>
<dbReference type="Proteomes" id="UP000257039">
    <property type="component" value="Unassembled WGS sequence"/>
</dbReference>
<protein>
    <submittedName>
        <fullName evidence="4">Acetyltransferase</fullName>
    </submittedName>
</protein>
<proteinExistence type="predicted"/>
<dbReference type="AlphaFoldDB" id="A0A4P9VHG0"/>
<evidence type="ECO:0000313" key="4">
    <source>
        <dbReference type="EMBL" id="RDH42608.1"/>
    </source>
</evidence>
<dbReference type="PANTHER" id="PTHR43800:SF1">
    <property type="entry name" value="PEPTIDYL-LYSINE N-ACETYLTRANSFERASE YJAB"/>
    <property type="match status" value="1"/>
</dbReference>
<dbReference type="CDD" id="cd04301">
    <property type="entry name" value="NAT_SF"/>
    <property type="match status" value="1"/>
</dbReference>
<dbReference type="NCBIfam" id="NF007807">
    <property type="entry name" value="PRK10514.1"/>
    <property type="match status" value="1"/>
</dbReference>
<dbReference type="SUPFAM" id="SSF55729">
    <property type="entry name" value="Acyl-CoA N-acyltransferases (Nat)"/>
    <property type="match status" value="1"/>
</dbReference>
<sequence>MEITAPSQQDYPELVSVWESSVRATHDFLTEHDIQFYKPMLVDQFFPQVALKCIKNTDNQILGFIGTAENNIEMLFIDPAHRGKGVGKKLLSYALRELGASKVDVNEQNDQAVGFYQHLGFKVIGRSEKDGMGKPFPLLHMEISHGLFSSSK</sequence>